<feature type="domain" description="Fe2OG dioxygenase" evidence="9">
    <location>
        <begin position="165"/>
        <end position="270"/>
    </location>
</feature>
<name>A0A443Q2Z9_9MAGN</name>
<dbReference type="InterPro" id="IPR026992">
    <property type="entry name" value="DIOX_N"/>
</dbReference>
<dbReference type="STRING" id="337451.A0A443Q2Z9"/>
<protein>
    <recommendedName>
        <fullName evidence="7">gibberellin 2beta-dioxygenase</fullName>
        <ecNumber evidence="7">1.14.11.13</ecNumber>
    </recommendedName>
</protein>
<evidence type="ECO:0000256" key="8">
    <source>
        <dbReference type="RuleBase" id="RU003682"/>
    </source>
</evidence>
<dbReference type="AlphaFoldDB" id="A0A443Q2Z9"/>
<evidence type="ECO:0000256" key="3">
    <source>
        <dbReference type="ARBA" id="ARBA00023002"/>
    </source>
</evidence>
<dbReference type="SUPFAM" id="SSF51197">
    <property type="entry name" value="Clavaminate synthase-like"/>
    <property type="match status" value="1"/>
</dbReference>
<dbReference type="InterPro" id="IPR027443">
    <property type="entry name" value="IPNS-like_sf"/>
</dbReference>
<dbReference type="FunFam" id="2.60.120.330:FF:000014">
    <property type="entry name" value="Gibberellin 2-beta-dioxygenase 1"/>
    <property type="match status" value="1"/>
</dbReference>
<organism evidence="10 11">
    <name type="scientific">Cinnamomum micranthum f. kanehirae</name>
    <dbReference type="NCBI Taxonomy" id="337451"/>
    <lineage>
        <taxon>Eukaryota</taxon>
        <taxon>Viridiplantae</taxon>
        <taxon>Streptophyta</taxon>
        <taxon>Embryophyta</taxon>
        <taxon>Tracheophyta</taxon>
        <taxon>Spermatophyta</taxon>
        <taxon>Magnoliopsida</taxon>
        <taxon>Magnoliidae</taxon>
        <taxon>Laurales</taxon>
        <taxon>Lauraceae</taxon>
        <taxon>Cinnamomum</taxon>
    </lineage>
</organism>
<evidence type="ECO:0000256" key="7">
    <source>
        <dbReference type="ARBA" id="ARBA00066708"/>
    </source>
</evidence>
<dbReference type="InterPro" id="IPR005123">
    <property type="entry name" value="Oxoglu/Fe-dep_dioxygenase_dom"/>
</dbReference>
<dbReference type="GO" id="GO:0046872">
    <property type="term" value="F:metal ion binding"/>
    <property type="evidence" value="ECO:0007669"/>
    <property type="project" value="UniProtKB-KW"/>
</dbReference>
<comment type="catalytic activity">
    <reaction evidence="5">
        <text>gibberellin A1 + 2-oxoglutarate + O2 = gibberellin A8 + succinate + CO2</text>
        <dbReference type="Rhea" id="RHEA:15005"/>
        <dbReference type="ChEBI" id="CHEBI:15379"/>
        <dbReference type="ChEBI" id="CHEBI:16526"/>
        <dbReference type="ChEBI" id="CHEBI:16810"/>
        <dbReference type="ChEBI" id="CHEBI:30031"/>
        <dbReference type="ChEBI" id="CHEBI:58524"/>
        <dbReference type="ChEBI" id="CHEBI:58594"/>
        <dbReference type="EC" id="1.14.11.13"/>
    </reaction>
</comment>
<evidence type="ECO:0000256" key="4">
    <source>
        <dbReference type="ARBA" id="ARBA00023004"/>
    </source>
</evidence>
<evidence type="ECO:0000259" key="9">
    <source>
        <dbReference type="PROSITE" id="PS51471"/>
    </source>
</evidence>
<dbReference type="Gene3D" id="2.60.120.330">
    <property type="entry name" value="B-lactam Antibiotic, Isopenicillin N Synthase, Chain"/>
    <property type="match status" value="1"/>
</dbReference>
<proteinExistence type="inferred from homology"/>
<evidence type="ECO:0000256" key="2">
    <source>
        <dbReference type="ARBA" id="ARBA00022964"/>
    </source>
</evidence>
<evidence type="ECO:0000256" key="1">
    <source>
        <dbReference type="ARBA" id="ARBA00022723"/>
    </source>
</evidence>
<evidence type="ECO:0000256" key="6">
    <source>
        <dbReference type="ARBA" id="ARBA00061282"/>
    </source>
</evidence>
<evidence type="ECO:0000313" key="11">
    <source>
        <dbReference type="Proteomes" id="UP000283530"/>
    </source>
</evidence>
<dbReference type="InterPro" id="IPR050231">
    <property type="entry name" value="Iron_ascorbate_oxido_reductase"/>
</dbReference>
<evidence type="ECO:0000313" key="10">
    <source>
        <dbReference type="EMBL" id="RWR97404.1"/>
    </source>
</evidence>
<dbReference type="PANTHER" id="PTHR47990">
    <property type="entry name" value="2-OXOGLUTARATE (2OG) AND FE(II)-DEPENDENT OXYGENASE SUPERFAMILY PROTEIN-RELATED"/>
    <property type="match status" value="1"/>
</dbReference>
<comment type="similarity">
    <text evidence="6">Belongs to the iron/ascorbate-dependent oxidoreductase family. GA2OX subfamily.</text>
</comment>
<reference evidence="10 11" key="1">
    <citation type="journal article" date="2019" name="Nat. Plants">
        <title>Stout camphor tree genome fills gaps in understanding of flowering plant genome evolution.</title>
        <authorList>
            <person name="Chaw S.M."/>
            <person name="Liu Y.C."/>
            <person name="Wu Y.W."/>
            <person name="Wang H.Y."/>
            <person name="Lin C.I."/>
            <person name="Wu C.S."/>
            <person name="Ke H.M."/>
            <person name="Chang L.Y."/>
            <person name="Hsu C.Y."/>
            <person name="Yang H.T."/>
            <person name="Sudianto E."/>
            <person name="Hsu M.H."/>
            <person name="Wu K.P."/>
            <person name="Wang L.N."/>
            <person name="Leebens-Mack J.H."/>
            <person name="Tsai I.J."/>
        </authorList>
    </citation>
    <scope>NUCLEOTIDE SEQUENCE [LARGE SCALE GENOMIC DNA]</scope>
    <source>
        <strain evidence="11">cv. Chaw 1501</strain>
        <tissue evidence="10">Young leaves</tissue>
    </source>
</reference>
<gene>
    <name evidence="10" type="ORF">CKAN_02683500</name>
</gene>
<dbReference type="Pfam" id="PF14226">
    <property type="entry name" value="DIOX_N"/>
    <property type="match status" value="1"/>
</dbReference>
<dbReference type="Proteomes" id="UP000283530">
    <property type="component" value="Unassembled WGS sequence"/>
</dbReference>
<dbReference type="EMBL" id="QPKB01000013">
    <property type="protein sequence ID" value="RWR97404.1"/>
    <property type="molecule type" value="Genomic_DNA"/>
</dbReference>
<sequence length="326" mass="36705">MVALSKPADKSSFFSSIPSIDLSEPDPESLLVKACEEVGFFKVTNHSIPLEHMERLEAEAEKFFSLPQLEKEKAAQASPFVYRNKSIGPNGDVGWVESLLLPIKAESISQISFSISKDNPDIFCSAANHYILSVKKLACEVLELLAEGLKIQPRNVLSKLLMDEESDAVFRINHYPSCPEHQALDCNVIGFGEHTDPQIISVLRSNNSTGLQICLRDGSWVSVPPDKTSFYFIVGDVFQVLTNGRFRRVRHRVMASSTKPRVSMIYFGAPPLRERIAPLPILLEGGEKSLYKEFTWYEYKNSAYRTILADDRLRQFGREGELIDET</sequence>
<keyword evidence="3 8" id="KW-0560">Oxidoreductase</keyword>
<comment type="caution">
    <text evidence="10">The sequence shown here is derived from an EMBL/GenBank/DDBJ whole genome shotgun (WGS) entry which is preliminary data.</text>
</comment>
<dbReference type="PROSITE" id="PS51471">
    <property type="entry name" value="FE2OG_OXY"/>
    <property type="match status" value="1"/>
</dbReference>
<accession>A0A443Q2Z9</accession>
<dbReference type="Pfam" id="PF03171">
    <property type="entry name" value="2OG-FeII_Oxy"/>
    <property type="match status" value="1"/>
</dbReference>
<evidence type="ECO:0000256" key="5">
    <source>
        <dbReference type="ARBA" id="ARBA00052204"/>
    </source>
</evidence>
<dbReference type="EC" id="1.14.11.13" evidence="7"/>
<keyword evidence="4 8" id="KW-0408">Iron</keyword>
<keyword evidence="11" id="KW-1185">Reference proteome</keyword>
<dbReference type="OrthoDB" id="288590at2759"/>
<dbReference type="GO" id="GO:0045543">
    <property type="term" value="F:gibberellin 2-beta-dioxygenase activity"/>
    <property type="evidence" value="ECO:0007669"/>
    <property type="project" value="UniProtKB-EC"/>
</dbReference>
<dbReference type="InterPro" id="IPR044861">
    <property type="entry name" value="IPNS-like_FE2OG_OXY"/>
</dbReference>
<keyword evidence="1 8" id="KW-0479">Metal-binding</keyword>
<keyword evidence="2 10" id="KW-0223">Dioxygenase</keyword>